<reference evidence="1" key="1">
    <citation type="submission" date="2023-06" db="EMBL/GenBank/DDBJ databases">
        <title>Identification and characterization of horizontal gene transfer across gut microbiota members of farm animals based on homology search.</title>
        <authorList>
            <person name="Schwarzerova J."/>
            <person name="Nykrynova M."/>
            <person name="Jureckova K."/>
            <person name="Cejkova D."/>
            <person name="Rychlik I."/>
        </authorList>
    </citation>
    <scope>NUCLEOTIDE SEQUENCE</scope>
    <source>
        <strain evidence="1">105_WCHN</strain>
    </source>
</reference>
<protein>
    <submittedName>
        <fullName evidence="1">Uncharacterized protein</fullName>
    </submittedName>
</protein>
<dbReference type="EMBL" id="JAUDEO010000038">
    <property type="protein sequence ID" value="MDM8334261.1"/>
    <property type="molecule type" value="Genomic_DNA"/>
</dbReference>
<keyword evidence="2" id="KW-1185">Reference proteome</keyword>
<reference evidence="1" key="2">
    <citation type="submission" date="2023-06" db="EMBL/GenBank/DDBJ databases">
        <authorList>
            <person name="Zeman M."/>
            <person name="Kubasova T."/>
            <person name="Jahodarova E."/>
            <person name="Nykrynova M."/>
            <person name="Rychlik I."/>
        </authorList>
    </citation>
    <scope>NUCLEOTIDE SEQUENCE</scope>
    <source>
        <strain evidence="1">105_WCHN</strain>
    </source>
</reference>
<evidence type="ECO:0000313" key="2">
    <source>
        <dbReference type="Proteomes" id="UP001529423"/>
    </source>
</evidence>
<comment type="caution">
    <text evidence="1">The sequence shown here is derived from an EMBL/GenBank/DDBJ whole genome shotgun (WGS) entry which is preliminary data.</text>
</comment>
<sequence>MSKLLKPAVMQTVLTHDRRYIRAVGLLNGNWDPDDQPIYRDLLAASDVVLARQLQQATLIHGRVNLADYQSVSQLLNRHPQWFSAGAQQALLKPFQE</sequence>
<organism evidence="1 2">
    <name type="scientific">Limosilactobacillus panis</name>
    <dbReference type="NCBI Taxonomy" id="47493"/>
    <lineage>
        <taxon>Bacteria</taxon>
        <taxon>Bacillati</taxon>
        <taxon>Bacillota</taxon>
        <taxon>Bacilli</taxon>
        <taxon>Lactobacillales</taxon>
        <taxon>Lactobacillaceae</taxon>
        <taxon>Limosilactobacillus</taxon>
    </lineage>
</organism>
<evidence type="ECO:0000313" key="1">
    <source>
        <dbReference type="EMBL" id="MDM8334261.1"/>
    </source>
</evidence>
<proteinExistence type="predicted"/>
<name>A0ABT7VNE0_9LACO</name>
<accession>A0ABT7VNE0</accession>
<dbReference type="RefSeq" id="WP_289560656.1">
    <property type="nucleotide sequence ID" value="NZ_JAUDEO010000038.1"/>
</dbReference>
<dbReference type="Proteomes" id="UP001529423">
    <property type="component" value="Unassembled WGS sequence"/>
</dbReference>
<gene>
    <name evidence="1" type="ORF">QUW46_06720</name>
</gene>